<feature type="domain" description="Glycosyltransferase 2-like" evidence="5">
    <location>
        <begin position="49"/>
        <end position="175"/>
    </location>
</feature>
<evidence type="ECO:0000313" key="7">
    <source>
        <dbReference type="Proteomes" id="UP000281985"/>
    </source>
</evidence>
<feature type="transmembrane region" description="Helical" evidence="4">
    <location>
        <begin position="317"/>
        <end position="336"/>
    </location>
</feature>
<dbReference type="AlphaFoldDB" id="A0A3M0H3B4"/>
<gene>
    <name evidence="6" type="ORF">EAX61_00430</name>
</gene>
<evidence type="ECO:0000256" key="3">
    <source>
        <dbReference type="ARBA" id="ARBA00022679"/>
    </source>
</evidence>
<accession>A0A3M0H3B4</accession>
<protein>
    <submittedName>
        <fullName evidence="6">Glycosyltransferase</fullName>
    </submittedName>
</protein>
<dbReference type="InterPro" id="IPR029044">
    <property type="entry name" value="Nucleotide-diphossugar_trans"/>
</dbReference>
<dbReference type="GO" id="GO:0016757">
    <property type="term" value="F:glycosyltransferase activity"/>
    <property type="evidence" value="ECO:0007669"/>
    <property type="project" value="UniProtKB-KW"/>
</dbReference>
<sequence length="374" mass="43429">MYPYLFYLFIIVTAVNVCYYFFFYRFAFAKANTTKALSKNLNPALPPISVIVCAKNEAENLKKHIPKLLEQDYPEFQIVFINDASSDDTEEVMEQFALSDKRVKQVNVVNVEAFWGNKKYALTLGVKAAAYEHLLFTDADCVPATSNWIREMARGFSQEKEIVLGYGGYEKVKGSLLNQLIRYETLFTAVQYFSYAIGGKPYMGVGRNLAYTTNLFYEQRGFINHIKIRSGDDDLFVNQAATSQNTTAIWNYESFTISKAKKSYRAWFTQKRRHVNVAKYYKWTDKFLLAIFYSSQLLFFLSAFLILFTSFQWEICLAIIGLRYLIAWIAVGVSAYRLQEKDCAWFFPLNELFLIFFQLSIFSANLISKPNRWK</sequence>
<comment type="similarity">
    <text evidence="1">Belongs to the glycosyltransferase 2 family.</text>
</comment>
<evidence type="ECO:0000256" key="4">
    <source>
        <dbReference type="SAM" id="Phobius"/>
    </source>
</evidence>
<organism evidence="6 7">
    <name type="scientific">Dokdonia sinensis</name>
    <dbReference type="NCBI Taxonomy" id="2479847"/>
    <lineage>
        <taxon>Bacteria</taxon>
        <taxon>Pseudomonadati</taxon>
        <taxon>Bacteroidota</taxon>
        <taxon>Flavobacteriia</taxon>
        <taxon>Flavobacteriales</taxon>
        <taxon>Flavobacteriaceae</taxon>
        <taxon>Dokdonia</taxon>
    </lineage>
</organism>
<keyword evidence="4" id="KW-0472">Membrane</keyword>
<dbReference type="SUPFAM" id="SSF53448">
    <property type="entry name" value="Nucleotide-diphospho-sugar transferases"/>
    <property type="match status" value="1"/>
</dbReference>
<reference evidence="6 7" key="1">
    <citation type="submission" date="2018-10" db="EMBL/GenBank/DDBJ databases">
        <title>Dokdonia luteus sp. nov., isolated from sea water.</title>
        <authorList>
            <person name="Zhou L.Y."/>
            <person name="Du Z.J."/>
        </authorList>
    </citation>
    <scope>NUCLEOTIDE SEQUENCE [LARGE SCALE GENOMIC DNA]</scope>
    <source>
        <strain evidence="6 7">SH27</strain>
    </source>
</reference>
<feature type="transmembrane region" description="Helical" evidence="4">
    <location>
        <begin position="287"/>
        <end position="311"/>
    </location>
</feature>
<keyword evidence="4" id="KW-1133">Transmembrane helix</keyword>
<dbReference type="PANTHER" id="PTHR43630:SF1">
    <property type="entry name" value="POLY-BETA-1,6-N-ACETYL-D-GLUCOSAMINE SYNTHASE"/>
    <property type="match status" value="1"/>
</dbReference>
<dbReference type="Gene3D" id="3.90.550.10">
    <property type="entry name" value="Spore Coat Polysaccharide Biosynthesis Protein SpsA, Chain A"/>
    <property type="match status" value="1"/>
</dbReference>
<dbReference type="OrthoDB" id="9800276at2"/>
<dbReference type="Proteomes" id="UP000281985">
    <property type="component" value="Unassembled WGS sequence"/>
</dbReference>
<evidence type="ECO:0000256" key="2">
    <source>
        <dbReference type="ARBA" id="ARBA00022676"/>
    </source>
</evidence>
<comment type="caution">
    <text evidence="6">The sequence shown here is derived from an EMBL/GenBank/DDBJ whole genome shotgun (WGS) entry which is preliminary data.</text>
</comment>
<feature type="transmembrane region" description="Helical" evidence="4">
    <location>
        <begin position="6"/>
        <end position="27"/>
    </location>
</feature>
<dbReference type="Pfam" id="PF00535">
    <property type="entry name" value="Glycos_transf_2"/>
    <property type="match status" value="1"/>
</dbReference>
<keyword evidence="7" id="KW-1185">Reference proteome</keyword>
<dbReference type="EMBL" id="REFV01000001">
    <property type="protein sequence ID" value="RMB64186.1"/>
    <property type="molecule type" value="Genomic_DNA"/>
</dbReference>
<feature type="transmembrane region" description="Helical" evidence="4">
    <location>
        <begin position="343"/>
        <end position="367"/>
    </location>
</feature>
<keyword evidence="2" id="KW-0328">Glycosyltransferase</keyword>
<keyword evidence="4" id="KW-0812">Transmembrane</keyword>
<keyword evidence="3 6" id="KW-0808">Transferase</keyword>
<evidence type="ECO:0000256" key="1">
    <source>
        <dbReference type="ARBA" id="ARBA00006739"/>
    </source>
</evidence>
<name>A0A3M0H3B4_9FLAO</name>
<dbReference type="PANTHER" id="PTHR43630">
    <property type="entry name" value="POLY-BETA-1,6-N-ACETYL-D-GLUCOSAMINE SYNTHASE"/>
    <property type="match status" value="1"/>
</dbReference>
<evidence type="ECO:0000313" key="6">
    <source>
        <dbReference type="EMBL" id="RMB64186.1"/>
    </source>
</evidence>
<proteinExistence type="inferred from homology"/>
<dbReference type="InterPro" id="IPR001173">
    <property type="entry name" value="Glyco_trans_2-like"/>
</dbReference>
<evidence type="ECO:0000259" key="5">
    <source>
        <dbReference type="Pfam" id="PF00535"/>
    </source>
</evidence>